<evidence type="ECO:0000256" key="5">
    <source>
        <dbReference type="ARBA" id="ARBA00022989"/>
    </source>
</evidence>
<protein>
    <submittedName>
        <fullName evidence="8 9">DoxX</fullName>
    </submittedName>
</protein>
<reference evidence="9 10" key="1">
    <citation type="submission" date="2017-05" db="EMBL/GenBank/DDBJ databases">
        <authorList>
            <person name="Song R."/>
            <person name="Chenine A.L."/>
            <person name="Ruprecht R.M."/>
        </authorList>
    </citation>
    <scope>NUCLEOTIDE SEQUENCE [LARGE SCALE GENOMIC DNA]</scope>
    <source>
        <strain evidence="9 10">CECT 7927</strain>
    </source>
</reference>
<dbReference type="Proteomes" id="UP000196125">
    <property type="component" value="Unassembled WGS sequence"/>
</dbReference>
<keyword evidence="11" id="KW-1185">Reference proteome</keyword>
<dbReference type="OrthoDB" id="280866at2"/>
<keyword evidence="6 7" id="KW-0472">Membrane</keyword>
<accession>A0A1Y6IS86</accession>
<evidence type="ECO:0000256" key="6">
    <source>
        <dbReference type="ARBA" id="ARBA00023136"/>
    </source>
</evidence>
<evidence type="ECO:0000313" key="10">
    <source>
        <dbReference type="Proteomes" id="UP000196125"/>
    </source>
</evidence>
<feature type="transmembrane region" description="Helical" evidence="7">
    <location>
        <begin position="20"/>
        <end position="39"/>
    </location>
</feature>
<keyword evidence="5 7" id="KW-1133">Transmembrane helix</keyword>
<organism evidence="9 10">
    <name type="scientific">Vibrio mangrovi</name>
    <dbReference type="NCBI Taxonomy" id="474394"/>
    <lineage>
        <taxon>Bacteria</taxon>
        <taxon>Pseudomonadati</taxon>
        <taxon>Pseudomonadota</taxon>
        <taxon>Gammaproteobacteria</taxon>
        <taxon>Vibrionales</taxon>
        <taxon>Vibrionaceae</taxon>
        <taxon>Vibrio</taxon>
    </lineage>
</organism>
<evidence type="ECO:0000256" key="4">
    <source>
        <dbReference type="ARBA" id="ARBA00022692"/>
    </source>
</evidence>
<dbReference type="PANTHER" id="PTHR33452">
    <property type="entry name" value="OXIDOREDUCTASE CATD-RELATED"/>
    <property type="match status" value="1"/>
</dbReference>
<gene>
    <name evidence="8" type="ORF">SBX37_00880</name>
    <name evidence="9" type="ORF">VIM7927_01780</name>
</gene>
<evidence type="ECO:0000256" key="7">
    <source>
        <dbReference type="SAM" id="Phobius"/>
    </source>
</evidence>
<dbReference type="EMBL" id="JAWRCO010000001">
    <property type="protein sequence ID" value="MDW6001464.1"/>
    <property type="molecule type" value="Genomic_DNA"/>
</dbReference>
<evidence type="ECO:0000313" key="8">
    <source>
        <dbReference type="EMBL" id="MDW6001464.1"/>
    </source>
</evidence>
<sequence length="139" mass="15064">MSELISKIEAGLNHPDAAKLVLRVSFSLMFLLHGIHKIFAGTGFIQGLFIDLGLPAFLAYAAYLGEVVAPIMIILGLFTRFAATAMIGTSLVVIGLVHRDDFFSLNQFGAWEVEDIGTYLFASITILLLGSGKYAVRPD</sequence>
<evidence type="ECO:0000256" key="1">
    <source>
        <dbReference type="ARBA" id="ARBA00004651"/>
    </source>
</evidence>
<dbReference type="InterPro" id="IPR032808">
    <property type="entry name" value="DoxX"/>
</dbReference>
<evidence type="ECO:0000256" key="2">
    <source>
        <dbReference type="ARBA" id="ARBA00006679"/>
    </source>
</evidence>
<dbReference type="InterPro" id="IPR051907">
    <property type="entry name" value="DoxX-like_oxidoreductase"/>
</dbReference>
<dbReference type="Proteomes" id="UP001283366">
    <property type="component" value="Unassembled WGS sequence"/>
</dbReference>
<reference evidence="8 11" key="2">
    <citation type="submission" date="2023-11" db="EMBL/GenBank/DDBJ databases">
        <title>Plant-associative lifestyle of Vibrio porteresiae and its evolutionary dynamics.</title>
        <authorList>
            <person name="Rameshkumar N."/>
            <person name="Kirti K."/>
        </authorList>
    </citation>
    <scope>NUCLEOTIDE SEQUENCE [LARGE SCALE GENOMIC DNA]</scope>
    <source>
        <strain evidence="8 11">MSSRF38</strain>
    </source>
</reference>
<comment type="similarity">
    <text evidence="2">Belongs to the DoxX family.</text>
</comment>
<proteinExistence type="inferred from homology"/>
<name>A0A1Y6IS86_9VIBR</name>
<evidence type="ECO:0000313" key="11">
    <source>
        <dbReference type="Proteomes" id="UP001283366"/>
    </source>
</evidence>
<keyword evidence="4 7" id="KW-0812">Transmembrane</keyword>
<evidence type="ECO:0000256" key="3">
    <source>
        <dbReference type="ARBA" id="ARBA00022475"/>
    </source>
</evidence>
<comment type="subcellular location">
    <subcellularLocation>
        <location evidence="1">Cell membrane</location>
        <topology evidence="1">Multi-pass membrane protein</topology>
    </subcellularLocation>
</comment>
<dbReference type="EMBL" id="FXXI01000002">
    <property type="protein sequence ID" value="SMS00514.1"/>
    <property type="molecule type" value="Genomic_DNA"/>
</dbReference>
<dbReference type="GO" id="GO:0005886">
    <property type="term" value="C:plasma membrane"/>
    <property type="evidence" value="ECO:0007669"/>
    <property type="project" value="UniProtKB-SubCell"/>
</dbReference>
<evidence type="ECO:0000313" key="9">
    <source>
        <dbReference type="EMBL" id="SMS00514.1"/>
    </source>
</evidence>
<dbReference type="PANTHER" id="PTHR33452:SF1">
    <property type="entry name" value="INNER MEMBRANE PROTEIN YPHA-RELATED"/>
    <property type="match status" value="1"/>
</dbReference>
<dbReference type="Pfam" id="PF07681">
    <property type="entry name" value="DoxX"/>
    <property type="match status" value="1"/>
</dbReference>
<keyword evidence="3" id="KW-1003">Cell membrane</keyword>
<dbReference type="RefSeq" id="WP_087480552.1">
    <property type="nucleotide sequence ID" value="NZ_AP024883.1"/>
</dbReference>
<dbReference type="AlphaFoldDB" id="A0A1Y6IS86"/>